<dbReference type="GO" id="GO:0008832">
    <property type="term" value="F:dGTPase activity"/>
    <property type="evidence" value="ECO:0007669"/>
    <property type="project" value="UniProtKB-EC"/>
</dbReference>
<name>A0A5C5V4X9_9BACT</name>
<keyword evidence="1 4" id="KW-0378">Hydrolase</keyword>
<dbReference type="SMART" id="SM00471">
    <property type="entry name" value="HDc"/>
    <property type="match status" value="1"/>
</dbReference>
<dbReference type="InterPro" id="IPR006674">
    <property type="entry name" value="HD_domain"/>
</dbReference>
<dbReference type="Pfam" id="PF01966">
    <property type="entry name" value="HD"/>
    <property type="match status" value="1"/>
</dbReference>
<dbReference type="InterPro" id="IPR023293">
    <property type="entry name" value="dGTP_triP_hydro_central_sf"/>
</dbReference>
<dbReference type="Gene3D" id="1.10.3210.10">
    <property type="entry name" value="Hypothetical protein af1432"/>
    <property type="match status" value="1"/>
</dbReference>
<dbReference type="Gene3D" id="1.10.3550.10">
    <property type="entry name" value="eoxyguanosinetriphosphate triphosphohydrolase domain-like"/>
    <property type="match status" value="1"/>
</dbReference>
<keyword evidence="5" id="KW-1185">Reference proteome</keyword>
<organism evidence="4 5">
    <name type="scientific">Blastopirellula retiformator</name>
    <dbReference type="NCBI Taxonomy" id="2527970"/>
    <lineage>
        <taxon>Bacteria</taxon>
        <taxon>Pseudomonadati</taxon>
        <taxon>Planctomycetota</taxon>
        <taxon>Planctomycetia</taxon>
        <taxon>Pirellulales</taxon>
        <taxon>Pirellulaceae</taxon>
        <taxon>Blastopirellula</taxon>
    </lineage>
</organism>
<dbReference type="PANTHER" id="PTHR11373:SF32">
    <property type="entry name" value="DEOXYGUANOSINETRIPHOSPHATE TRIPHOSPHOHYDROLASE"/>
    <property type="match status" value="1"/>
</dbReference>
<evidence type="ECO:0000259" key="3">
    <source>
        <dbReference type="SMART" id="SM00471"/>
    </source>
</evidence>
<dbReference type="NCBIfam" id="TIGR01353">
    <property type="entry name" value="dGTP_triPase"/>
    <property type="match status" value="1"/>
</dbReference>
<dbReference type="InterPro" id="IPR006261">
    <property type="entry name" value="dGTPase"/>
</dbReference>
<proteinExistence type="predicted"/>
<dbReference type="RefSeq" id="WP_146432515.1">
    <property type="nucleotide sequence ID" value="NZ_SJPF01000003.1"/>
</dbReference>
<sequence>MDCPLNWTQLLSSERTRRKPAGETTPSRQVPDGERRTSFEQDYDRIVFSPPFRRLAKKTQVHPMASNDHIHNRLTHSIEVASVARSFARRVAALIAPADLSAKQRTSIDWIVQSACLIHDIGNPPFGHAGEEVIRTWAQKHWDYIFPASLRNDPERQHWTAEEEAQIRADWEIFEGNAQGFRIASRRDNPQAGYLRLTYATLGSVVKYPWGSVDAKRCGKRKHNFHSHEREIFAETFQSLGLVRGDGSYCRHPLSFLTEAADDICYRILDLEDAVAMHIFEQKRVHQLMLKITGNQENHWMGLAQLRGQAINQLVGEFWKVFESDYAAIMQGDRQDDLKSSLPSEFKEHLQQVAEMYEEIFGHRKKIVTELGAYRVLGRILRALLKTVESIGNASNYGELHFLSKNCAELAWSKEYVEANLDKSHAWWLGQVMDFVSGMTDNYATRLSRELDGLALEG</sequence>
<dbReference type="AlphaFoldDB" id="A0A5C5V4X9"/>
<feature type="domain" description="HD/PDEase" evidence="3">
    <location>
        <begin position="69"/>
        <end position="276"/>
    </location>
</feature>
<dbReference type="EC" id="3.1.5.1" evidence="4"/>
<dbReference type="Gene3D" id="1.10.3410.10">
    <property type="entry name" value="putative deoxyguanosinetriphosphate triphosphohydrolase like domain"/>
    <property type="match status" value="1"/>
</dbReference>
<dbReference type="PANTHER" id="PTHR11373">
    <property type="entry name" value="DEOXYNUCLEOSIDE TRIPHOSPHATE TRIPHOSPHOHYDROLASE"/>
    <property type="match status" value="1"/>
</dbReference>
<reference evidence="4 5" key="1">
    <citation type="submission" date="2019-02" db="EMBL/GenBank/DDBJ databases">
        <title>Deep-cultivation of Planctomycetes and their phenomic and genomic characterization uncovers novel biology.</title>
        <authorList>
            <person name="Wiegand S."/>
            <person name="Jogler M."/>
            <person name="Boedeker C."/>
            <person name="Pinto D."/>
            <person name="Vollmers J."/>
            <person name="Rivas-Marin E."/>
            <person name="Kohn T."/>
            <person name="Peeters S.H."/>
            <person name="Heuer A."/>
            <person name="Rast P."/>
            <person name="Oberbeckmann S."/>
            <person name="Bunk B."/>
            <person name="Jeske O."/>
            <person name="Meyerdierks A."/>
            <person name="Storesund J.E."/>
            <person name="Kallscheuer N."/>
            <person name="Luecker S."/>
            <person name="Lage O.M."/>
            <person name="Pohl T."/>
            <person name="Merkel B.J."/>
            <person name="Hornburger P."/>
            <person name="Mueller R.-W."/>
            <person name="Bruemmer F."/>
            <person name="Labrenz M."/>
            <person name="Spormann A.M."/>
            <person name="Op Den Camp H."/>
            <person name="Overmann J."/>
            <person name="Amann R."/>
            <person name="Jetten M.S.M."/>
            <person name="Mascher T."/>
            <person name="Medema M.H."/>
            <person name="Devos D.P."/>
            <person name="Kaster A.-K."/>
            <person name="Ovreas L."/>
            <person name="Rohde M."/>
            <person name="Galperin M.Y."/>
            <person name="Jogler C."/>
        </authorList>
    </citation>
    <scope>NUCLEOTIDE SEQUENCE [LARGE SCALE GENOMIC DNA]</scope>
    <source>
        <strain evidence="4 5">Enr8</strain>
    </source>
</reference>
<dbReference type="OrthoDB" id="9803619at2"/>
<dbReference type="InterPro" id="IPR003607">
    <property type="entry name" value="HD/PDEase_dom"/>
</dbReference>
<dbReference type="SUPFAM" id="SSF109604">
    <property type="entry name" value="HD-domain/PDEase-like"/>
    <property type="match status" value="1"/>
</dbReference>
<dbReference type="GO" id="GO:0006203">
    <property type="term" value="P:dGTP catabolic process"/>
    <property type="evidence" value="ECO:0007669"/>
    <property type="project" value="TreeGrafter"/>
</dbReference>
<evidence type="ECO:0000256" key="2">
    <source>
        <dbReference type="SAM" id="MobiDB-lite"/>
    </source>
</evidence>
<dbReference type="CDD" id="cd00077">
    <property type="entry name" value="HDc"/>
    <property type="match status" value="1"/>
</dbReference>
<dbReference type="Proteomes" id="UP000318878">
    <property type="component" value="Unassembled WGS sequence"/>
</dbReference>
<dbReference type="EMBL" id="SJPF01000003">
    <property type="protein sequence ID" value="TWT33029.1"/>
    <property type="molecule type" value="Genomic_DNA"/>
</dbReference>
<gene>
    <name evidence="4" type="primary">dgt_3</name>
    <name evidence="4" type="ORF">Enr8_28490</name>
</gene>
<dbReference type="InterPro" id="IPR027432">
    <property type="entry name" value="dGTP_triphosphohydrolase_C"/>
</dbReference>
<evidence type="ECO:0000256" key="1">
    <source>
        <dbReference type="ARBA" id="ARBA00022801"/>
    </source>
</evidence>
<comment type="caution">
    <text evidence="4">The sequence shown here is derived from an EMBL/GenBank/DDBJ whole genome shotgun (WGS) entry which is preliminary data.</text>
</comment>
<accession>A0A5C5V4X9</accession>
<dbReference type="InterPro" id="IPR050135">
    <property type="entry name" value="dGTPase-like"/>
</dbReference>
<evidence type="ECO:0000313" key="5">
    <source>
        <dbReference type="Proteomes" id="UP000318878"/>
    </source>
</evidence>
<feature type="region of interest" description="Disordered" evidence="2">
    <location>
        <begin position="11"/>
        <end position="36"/>
    </location>
</feature>
<evidence type="ECO:0000313" key="4">
    <source>
        <dbReference type="EMBL" id="TWT33029.1"/>
    </source>
</evidence>
<protein>
    <submittedName>
        <fullName evidence="4">Deoxyguanosinetriphosphate triphosphohydrolase</fullName>
        <ecNumber evidence="4">3.1.5.1</ecNumber>
    </submittedName>
</protein>